<comment type="pathway">
    <text evidence="7">tRNA modification; N(7)-methylguanine-tRNA biosynthesis.</text>
</comment>
<evidence type="ECO:0000256" key="4">
    <source>
        <dbReference type="ARBA" id="ARBA00022679"/>
    </source>
</evidence>
<dbReference type="Proteomes" id="UP000318437">
    <property type="component" value="Unassembled WGS sequence"/>
</dbReference>
<feature type="binding site" evidence="7">
    <location>
        <position position="123"/>
    </location>
    <ligand>
        <name>substrate</name>
    </ligand>
</feature>
<dbReference type="OrthoDB" id="9802090at2"/>
<evidence type="ECO:0000256" key="7">
    <source>
        <dbReference type="HAMAP-Rule" id="MF_01057"/>
    </source>
</evidence>
<dbReference type="InterPro" id="IPR055361">
    <property type="entry name" value="tRNA_methyltr_TrmB_bact"/>
</dbReference>
<dbReference type="PANTHER" id="PTHR23417:SF14">
    <property type="entry name" value="PENTACOTRIPEPTIDE-REPEAT REGION OF PRORP DOMAIN-CONTAINING PROTEIN"/>
    <property type="match status" value="1"/>
</dbReference>
<sequence>MGRRALPKIEPQLDLSAHFRTLEELPQPWNPNALFTKDAPLEVEIGSGKGLFLQNAASSCPQHNFLGIEMAHKYARFTAARLAKRGLRNALAVQGDGLRLMREMIPDNTLTAVHVYFPDPWWKKRHHKRRVLNEPFLVDVYRTLRTQGRFHFWTDVQDYFEATLQLIAAHTRFVGPLDVEEKPPEHDLDFRTHFERRTRLNEQPVYRAEFIKK</sequence>
<comment type="catalytic activity">
    <reaction evidence="1 7">
        <text>guanosine(46) in tRNA + S-adenosyl-L-methionine = N(7)-methylguanosine(46) in tRNA + S-adenosyl-L-homocysteine</text>
        <dbReference type="Rhea" id="RHEA:42708"/>
        <dbReference type="Rhea" id="RHEA-COMP:10188"/>
        <dbReference type="Rhea" id="RHEA-COMP:10189"/>
        <dbReference type="ChEBI" id="CHEBI:57856"/>
        <dbReference type="ChEBI" id="CHEBI:59789"/>
        <dbReference type="ChEBI" id="CHEBI:74269"/>
        <dbReference type="ChEBI" id="CHEBI:74480"/>
        <dbReference type="EC" id="2.1.1.33"/>
    </reaction>
</comment>
<evidence type="ECO:0000256" key="6">
    <source>
        <dbReference type="ARBA" id="ARBA00022694"/>
    </source>
</evidence>
<comment type="similarity">
    <text evidence="7">Belongs to the class I-like SAM-binding methyltransferase superfamily. TrmB family.</text>
</comment>
<gene>
    <name evidence="7 8" type="primary">trmB</name>
    <name evidence="8" type="ORF">Pla144_38960</name>
</gene>
<evidence type="ECO:0000313" key="9">
    <source>
        <dbReference type="Proteomes" id="UP000318437"/>
    </source>
</evidence>
<comment type="caution">
    <text evidence="7">Lacks conserved residue(s) required for the propagation of feature annotation.</text>
</comment>
<evidence type="ECO:0000313" key="8">
    <source>
        <dbReference type="EMBL" id="TWU23721.1"/>
    </source>
</evidence>
<dbReference type="UniPathway" id="UPA00989"/>
<comment type="caution">
    <text evidence="8">The sequence shown here is derived from an EMBL/GenBank/DDBJ whole genome shotgun (WGS) entry which is preliminary data.</text>
</comment>
<feature type="binding site" evidence="7">
    <location>
        <position position="44"/>
    </location>
    <ligand>
        <name>S-adenosyl-L-methionine</name>
        <dbReference type="ChEBI" id="CHEBI:59789"/>
    </ligand>
</feature>
<keyword evidence="5 7" id="KW-0949">S-adenosyl-L-methionine</keyword>
<dbReference type="PROSITE" id="PS51625">
    <property type="entry name" value="SAM_MT_TRMB"/>
    <property type="match status" value="1"/>
</dbReference>
<feature type="binding site" evidence="7">
    <location>
        <position position="96"/>
    </location>
    <ligand>
        <name>S-adenosyl-L-methionine</name>
        <dbReference type="ChEBI" id="CHEBI:59789"/>
    </ligand>
</feature>
<dbReference type="SUPFAM" id="SSF53335">
    <property type="entry name" value="S-adenosyl-L-methionine-dependent methyltransferases"/>
    <property type="match status" value="1"/>
</dbReference>
<dbReference type="GO" id="GO:0043527">
    <property type="term" value="C:tRNA methyltransferase complex"/>
    <property type="evidence" value="ECO:0007669"/>
    <property type="project" value="TreeGrafter"/>
</dbReference>
<dbReference type="InterPro" id="IPR029063">
    <property type="entry name" value="SAM-dependent_MTases_sf"/>
</dbReference>
<dbReference type="AlphaFoldDB" id="A0A5C6CK95"/>
<keyword evidence="4 7" id="KW-0808">Transferase</keyword>
<dbReference type="NCBIfam" id="TIGR00091">
    <property type="entry name" value="tRNA (guanosine(46)-N7)-methyltransferase TrmB"/>
    <property type="match status" value="1"/>
</dbReference>
<feature type="binding site" evidence="7">
    <location>
        <position position="119"/>
    </location>
    <ligand>
        <name>S-adenosyl-L-methionine</name>
        <dbReference type="ChEBI" id="CHEBI:59789"/>
    </ligand>
</feature>
<feature type="binding site" evidence="7">
    <location>
        <begin position="192"/>
        <end position="195"/>
    </location>
    <ligand>
        <name>substrate</name>
    </ligand>
</feature>
<dbReference type="HAMAP" id="MF_01057">
    <property type="entry name" value="tRNA_methyltr_TrmB"/>
    <property type="match status" value="1"/>
</dbReference>
<comment type="function">
    <text evidence="2 7">Catalyzes the formation of N(7)-methylguanine at position 46 (m7G46) in tRNA.</text>
</comment>
<protein>
    <recommendedName>
        <fullName evidence="7">tRNA (guanine-N(7)-)-methyltransferase</fullName>
        <ecNumber evidence="7">2.1.1.33</ecNumber>
    </recommendedName>
    <alternativeName>
        <fullName evidence="7">tRNA (guanine(46)-N(7))-methyltransferase</fullName>
    </alternativeName>
    <alternativeName>
        <fullName evidence="7">tRNA(m7G46)-methyltransferase</fullName>
    </alternativeName>
</protein>
<evidence type="ECO:0000256" key="1">
    <source>
        <dbReference type="ARBA" id="ARBA00000142"/>
    </source>
</evidence>
<dbReference type="InterPro" id="IPR003358">
    <property type="entry name" value="tRNA_(Gua-N-7)_MeTrfase_Trmb"/>
</dbReference>
<dbReference type="RefSeq" id="WP_146452206.1">
    <property type="nucleotide sequence ID" value="NZ_SJPS01000006.1"/>
</dbReference>
<dbReference type="GO" id="GO:0008176">
    <property type="term" value="F:tRNA (guanine(46)-N7)-methyltransferase activity"/>
    <property type="evidence" value="ECO:0007669"/>
    <property type="project" value="UniProtKB-UniRule"/>
</dbReference>
<dbReference type="CDD" id="cd02440">
    <property type="entry name" value="AdoMet_MTases"/>
    <property type="match status" value="1"/>
</dbReference>
<keyword evidence="3 7" id="KW-0489">Methyltransferase</keyword>
<dbReference type="EC" id="2.1.1.33" evidence="7"/>
<evidence type="ECO:0000256" key="5">
    <source>
        <dbReference type="ARBA" id="ARBA00022691"/>
    </source>
</evidence>
<dbReference type="EMBL" id="SJPS01000006">
    <property type="protein sequence ID" value="TWU23721.1"/>
    <property type="molecule type" value="Genomic_DNA"/>
</dbReference>
<dbReference type="Pfam" id="PF02390">
    <property type="entry name" value="Methyltransf_4"/>
    <property type="match status" value="1"/>
</dbReference>
<dbReference type="Gene3D" id="3.40.50.150">
    <property type="entry name" value="Vaccinia Virus protein VP39"/>
    <property type="match status" value="1"/>
</dbReference>
<accession>A0A5C6CK95</accession>
<evidence type="ECO:0000256" key="3">
    <source>
        <dbReference type="ARBA" id="ARBA00022603"/>
    </source>
</evidence>
<reference evidence="8 9" key="1">
    <citation type="submission" date="2019-02" db="EMBL/GenBank/DDBJ databases">
        <title>Deep-cultivation of Planctomycetes and their phenomic and genomic characterization uncovers novel biology.</title>
        <authorList>
            <person name="Wiegand S."/>
            <person name="Jogler M."/>
            <person name="Boedeker C."/>
            <person name="Pinto D."/>
            <person name="Vollmers J."/>
            <person name="Rivas-Marin E."/>
            <person name="Kohn T."/>
            <person name="Peeters S.H."/>
            <person name="Heuer A."/>
            <person name="Rast P."/>
            <person name="Oberbeckmann S."/>
            <person name="Bunk B."/>
            <person name="Jeske O."/>
            <person name="Meyerdierks A."/>
            <person name="Storesund J.E."/>
            <person name="Kallscheuer N."/>
            <person name="Luecker S."/>
            <person name="Lage O.M."/>
            <person name="Pohl T."/>
            <person name="Merkel B.J."/>
            <person name="Hornburger P."/>
            <person name="Mueller R.-W."/>
            <person name="Bruemmer F."/>
            <person name="Labrenz M."/>
            <person name="Spormann A.M."/>
            <person name="Op Den Camp H."/>
            <person name="Overmann J."/>
            <person name="Amann R."/>
            <person name="Jetten M.S.M."/>
            <person name="Mascher T."/>
            <person name="Medema M.H."/>
            <person name="Devos D.P."/>
            <person name="Kaster A.-K."/>
            <person name="Ovreas L."/>
            <person name="Rohde M."/>
            <person name="Galperin M.Y."/>
            <person name="Jogler C."/>
        </authorList>
    </citation>
    <scope>NUCLEOTIDE SEQUENCE [LARGE SCALE GENOMIC DNA]</scope>
    <source>
        <strain evidence="8 9">Pla144</strain>
    </source>
</reference>
<feature type="binding site" evidence="7">
    <location>
        <position position="155"/>
    </location>
    <ligand>
        <name>substrate</name>
    </ligand>
</feature>
<keyword evidence="9" id="KW-1185">Reference proteome</keyword>
<feature type="binding site" evidence="7">
    <location>
        <position position="69"/>
    </location>
    <ligand>
        <name>S-adenosyl-L-methionine</name>
        <dbReference type="ChEBI" id="CHEBI:59789"/>
    </ligand>
</feature>
<organism evidence="8 9">
    <name type="scientific">Bythopirellula polymerisocia</name>
    <dbReference type="NCBI Taxonomy" id="2528003"/>
    <lineage>
        <taxon>Bacteria</taxon>
        <taxon>Pseudomonadati</taxon>
        <taxon>Planctomycetota</taxon>
        <taxon>Planctomycetia</taxon>
        <taxon>Pirellulales</taxon>
        <taxon>Lacipirellulaceae</taxon>
        <taxon>Bythopirellula</taxon>
    </lineage>
</organism>
<name>A0A5C6CK95_9BACT</name>
<dbReference type="PANTHER" id="PTHR23417">
    <property type="entry name" value="3-DEOXY-D-MANNO-OCTULOSONIC-ACID TRANSFERASE/TRNA GUANINE-N 7 - -METHYLTRANSFERASE"/>
    <property type="match status" value="1"/>
</dbReference>
<proteinExistence type="inferred from homology"/>
<keyword evidence="6 7" id="KW-0819">tRNA processing</keyword>
<evidence type="ECO:0000256" key="2">
    <source>
        <dbReference type="ARBA" id="ARBA00003015"/>
    </source>
</evidence>